<keyword evidence="4" id="KW-1185">Reference proteome</keyword>
<dbReference type="Proteomes" id="UP000038010">
    <property type="component" value="Unassembled WGS sequence"/>
</dbReference>
<dbReference type="RefSeq" id="XP_018000600.1">
    <property type="nucleotide sequence ID" value="XM_018139358.1"/>
</dbReference>
<feature type="compositionally biased region" description="Basic residues" evidence="2">
    <location>
        <begin position="224"/>
        <end position="233"/>
    </location>
</feature>
<sequence length="359" mass="38129">MSLSRSSSKAKAASPSSADFEAQVDVAEKRHATEAADLTSAGFDLTAYNNSLNAERPSLVRTSSPSSDDGGAPAENLVPVALDSPGAVLAESSTSTFAPKCSSSDPLTPARSISHTIAEDPFEDKWVPASTSTVTPYLQVDNSATEVRRNPHSIAQTASEEETIAAESPTPIATSPPSTATAAPDEATSSPFDLVIMPKRRAEDEQARPAGALASAPVETTVKIKGRKLRKTKPKDATSEEASHRTKRQKRIDAAAAAVPDSSSDDDASVNTDQSLEVAALRFRCESLAKNNAALAKENTTLRKRVSELKGCEDKALELETAWMGLGRRIEILEAEAEELEAAKDVLEEELQRLRATSE</sequence>
<evidence type="ECO:0000313" key="3">
    <source>
        <dbReference type="EMBL" id="KPI40637.1"/>
    </source>
</evidence>
<feature type="region of interest" description="Disordered" evidence="2">
    <location>
        <begin position="54"/>
        <end position="78"/>
    </location>
</feature>
<accession>A0A0N1HA55</accession>
<protein>
    <submittedName>
        <fullName evidence="3">Uncharacterized protein</fullName>
    </submittedName>
</protein>
<proteinExistence type="predicted"/>
<feature type="compositionally biased region" description="Low complexity" evidence="2">
    <location>
        <begin position="1"/>
        <end position="18"/>
    </location>
</feature>
<dbReference type="VEuPathDB" id="FungiDB:AB675_10576"/>
<dbReference type="AlphaFoldDB" id="A0A0N1HA55"/>
<dbReference type="GeneID" id="28731238"/>
<feature type="coiled-coil region" evidence="1">
    <location>
        <begin position="330"/>
        <end position="357"/>
    </location>
</feature>
<keyword evidence="1" id="KW-0175">Coiled coil</keyword>
<feature type="compositionally biased region" description="Basic and acidic residues" evidence="2">
    <location>
        <begin position="234"/>
        <end position="244"/>
    </location>
</feature>
<feature type="region of interest" description="Disordered" evidence="2">
    <location>
        <begin position="1"/>
        <end position="25"/>
    </location>
</feature>
<evidence type="ECO:0000313" key="4">
    <source>
        <dbReference type="Proteomes" id="UP000038010"/>
    </source>
</evidence>
<evidence type="ECO:0000256" key="1">
    <source>
        <dbReference type="SAM" id="Coils"/>
    </source>
</evidence>
<gene>
    <name evidence="3" type="ORF">AB675_10576</name>
</gene>
<reference evidence="3 4" key="1">
    <citation type="submission" date="2015-06" db="EMBL/GenBank/DDBJ databases">
        <title>Draft genome of the ant-associated black yeast Phialophora attae CBS 131958.</title>
        <authorList>
            <person name="Moreno L.F."/>
            <person name="Stielow B.J."/>
            <person name="de Hoog S."/>
            <person name="Vicente V.A."/>
            <person name="Weiss V.A."/>
            <person name="de Vries M."/>
            <person name="Cruz L.M."/>
            <person name="Souza E.M."/>
        </authorList>
    </citation>
    <scope>NUCLEOTIDE SEQUENCE [LARGE SCALE GENOMIC DNA]</scope>
    <source>
        <strain evidence="3 4">CBS 131958</strain>
    </source>
</reference>
<feature type="compositionally biased region" description="Low complexity" evidence="2">
    <location>
        <begin position="165"/>
        <end position="191"/>
    </location>
</feature>
<dbReference type="EMBL" id="LFJN01000011">
    <property type="protein sequence ID" value="KPI40637.1"/>
    <property type="molecule type" value="Genomic_DNA"/>
</dbReference>
<comment type="caution">
    <text evidence="3">The sequence shown here is derived from an EMBL/GenBank/DDBJ whole genome shotgun (WGS) entry which is preliminary data.</text>
</comment>
<evidence type="ECO:0000256" key="2">
    <source>
        <dbReference type="SAM" id="MobiDB-lite"/>
    </source>
</evidence>
<name>A0A0N1HA55_9EURO</name>
<feature type="region of interest" description="Disordered" evidence="2">
    <location>
        <begin position="137"/>
        <end position="271"/>
    </location>
</feature>
<organism evidence="3 4">
    <name type="scientific">Cyphellophora attinorum</name>
    <dbReference type="NCBI Taxonomy" id="1664694"/>
    <lineage>
        <taxon>Eukaryota</taxon>
        <taxon>Fungi</taxon>
        <taxon>Dikarya</taxon>
        <taxon>Ascomycota</taxon>
        <taxon>Pezizomycotina</taxon>
        <taxon>Eurotiomycetes</taxon>
        <taxon>Chaetothyriomycetidae</taxon>
        <taxon>Chaetothyriales</taxon>
        <taxon>Cyphellophoraceae</taxon>
        <taxon>Cyphellophora</taxon>
    </lineage>
</organism>